<name>S3DB64_GLAL2</name>
<dbReference type="KEGG" id="glz:GLAREA_10680"/>
<dbReference type="GO" id="GO:0005576">
    <property type="term" value="C:extracellular region"/>
    <property type="evidence" value="ECO:0007669"/>
    <property type="project" value="UniProtKB-SubCell"/>
</dbReference>
<keyword evidence="13" id="KW-0865">Zymogen</keyword>
<dbReference type="GO" id="GO:0006508">
    <property type="term" value="P:proteolysis"/>
    <property type="evidence" value="ECO:0007669"/>
    <property type="project" value="UniProtKB-KW"/>
</dbReference>
<evidence type="ECO:0000256" key="13">
    <source>
        <dbReference type="ARBA" id="ARBA00023145"/>
    </source>
</evidence>
<feature type="binding site" evidence="15">
    <location>
        <position position="548"/>
    </location>
    <ligand>
        <name>Ca(2+)</name>
        <dbReference type="ChEBI" id="CHEBI:29108"/>
    </ligand>
</feature>
<accession>S3DB64</accession>
<dbReference type="InterPro" id="IPR015366">
    <property type="entry name" value="S53_propep"/>
</dbReference>
<reference evidence="18 19" key="1">
    <citation type="journal article" date="2013" name="BMC Genomics">
        <title>Genomics-driven discovery of the pneumocandin biosynthetic gene cluster in the fungus Glarea lozoyensis.</title>
        <authorList>
            <person name="Chen L."/>
            <person name="Yue Q."/>
            <person name="Zhang X."/>
            <person name="Xiang M."/>
            <person name="Wang C."/>
            <person name="Li S."/>
            <person name="Che Y."/>
            <person name="Ortiz-Lopez F.J."/>
            <person name="Bills G.F."/>
            <person name="Liu X."/>
            <person name="An Z."/>
        </authorList>
    </citation>
    <scope>NUCLEOTIDE SEQUENCE [LARGE SCALE GENOMIC DNA]</scope>
    <source>
        <strain evidence="19">ATCC 20868 / MF5171</strain>
    </source>
</reference>
<keyword evidence="9 15" id="KW-0378">Hydrolase</keyword>
<feature type="binding site" evidence="15">
    <location>
        <position position="571"/>
    </location>
    <ligand>
        <name>Ca(2+)</name>
        <dbReference type="ChEBI" id="CHEBI:29108"/>
    </ligand>
</feature>
<feature type="chain" id="PRO_5004508299" description="tripeptidyl-peptidase II" evidence="16">
    <location>
        <begin position="20"/>
        <end position="594"/>
    </location>
</feature>
<evidence type="ECO:0000313" key="18">
    <source>
        <dbReference type="EMBL" id="EPE34985.1"/>
    </source>
</evidence>
<evidence type="ECO:0000256" key="11">
    <source>
        <dbReference type="ARBA" id="ARBA00022837"/>
    </source>
</evidence>
<dbReference type="OMA" id="MVQPTTF"/>
<dbReference type="GeneID" id="19469726"/>
<dbReference type="SUPFAM" id="SSF52743">
    <property type="entry name" value="Subtilisin-like"/>
    <property type="match status" value="1"/>
</dbReference>
<feature type="binding site" evidence="15">
    <location>
        <position position="573"/>
    </location>
    <ligand>
        <name>Ca(2+)</name>
        <dbReference type="ChEBI" id="CHEBI:29108"/>
    </ligand>
</feature>
<dbReference type="Gene3D" id="3.40.50.200">
    <property type="entry name" value="Peptidase S8/S53 domain"/>
    <property type="match status" value="1"/>
</dbReference>
<comment type="function">
    <text evidence="2">Secreted tripeptidyl-peptidase which degrades proteins at acidic pHs and is involved in virulence.</text>
</comment>
<dbReference type="InterPro" id="IPR030400">
    <property type="entry name" value="Sedolisin_dom"/>
</dbReference>
<evidence type="ECO:0000313" key="19">
    <source>
        <dbReference type="Proteomes" id="UP000016922"/>
    </source>
</evidence>
<evidence type="ECO:0000256" key="4">
    <source>
        <dbReference type="ARBA" id="ARBA00012462"/>
    </source>
</evidence>
<dbReference type="OrthoDB" id="409122at2759"/>
<keyword evidence="12" id="KW-0843">Virulence</keyword>
<keyword evidence="11 15" id="KW-0106">Calcium</keyword>
<dbReference type="MEROPS" id="S53.010"/>
<evidence type="ECO:0000256" key="16">
    <source>
        <dbReference type="SAM" id="SignalP"/>
    </source>
</evidence>
<dbReference type="RefSeq" id="XP_008077972.1">
    <property type="nucleotide sequence ID" value="XM_008079781.1"/>
</dbReference>
<dbReference type="FunFam" id="3.40.50.200:FF:000015">
    <property type="entry name" value="Tripeptidyl peptidase A"/>
    <property type="match status" value="1"/>
</dbReference>
<dbReference type="PROSITE" id="PS51695">
    <property type="entry name" value="SEDOLISIN"/>
    <property type="match status" value="1"/>
</dbReference>
<dbReference type="EMBL" id="KE145355">
    <property type="protein sequence ID" value="EPE34985.1"/>
    <property type="molecule type" value="Genomic_DNA"/>
</dbReference>
<evidence type="ECO:0000256" key="5">
    <source>
        <dbReference type="ARBA" id="ARBA00022525"/>
    </source>
</evidence>
<feature type="active site" description="Charge relay system" evidence="15">
    <location>
        <position position="298"/>
    </location>
</feature>
<sequence length="594" mass="62769">MALLKSLFVVFTISTSVIASPYGIPTTTIKEKLSAPPVGWVHDVAHKIDKDAALIKLRINLVEQNMDKFHETVIRISTPGDKMYGNHLAQHEIDAMVAPKQQSKDLVMDWLNKEGLRDIAEFSPRSDSVVIEGSLRQIEKLLKTEYASFVHSETKDRVVRTLEYSLPDFLNGHVSMVQPTTFFGLRELRSTISEVKPIINFNVAELEGANAVAAVPGCSGSSITPTCLANLYSFAGAANQTLGKMGIAGFLKQHPVKSDLTTFMNKYAYFANKKETYTCELLNGGTCPTTDVTNNIVEANLDVQYARAITSGIPNVYYSAGGNGPYLGSGENTNEPWLEWLNYMLALPDTSLPQTVSISYGDDTASLPTEYILNTCNLFAKLGARGVSVLVASGDSGVGSSCTVGGKKQFTTIFPGACPFVTTVGGTTGTSPEGAWSGGGGGFSEIFARPSYQNATVNKWLATDTTHNSVSPYFNSTGRAYPDVSAQATNFLVVLLGSASGVSGTSAATPAFASVIQLINSGRLAAGKKGLGFLNPWLYGVAAGATNDISAGKIGGCSGSISGAGFSAVSGWDPATGLGTPNYVKLLAVSNTTP</sequence>
<evidence type="ECO:0000256" key="10">
    <source>
        <dbReference type="ARBA" id="ARBA00022825"/>
    </source>
</evidence>
<gene>
    <name evidence="18" type="ORF">GLAREA_10680</name>
</gene>
<dbReference type="Pfam" id="PF09286">
    <property type="entry name" value="Pro-kuma_activ"/>
    <property type="match status" value="1"/>
</dbReference>
<protein>
    <recommendedName>
        <fullName evidence="4">tripeptidyl-peptidase II</fullName>
        <ecNumber evidence="4">3.4.14.10</ecNumber>
    </recommendedName>
</protein>
<dbReference type="SMART" id="SM00944">
    <property type="entry name" value="Pro-kuma_activ"/>
    <property type="match status" value="1"/>
</dbReference>
<comment type="cofactor">
    <cofactor evidence="15">
        <name>Ca(2+)</name>
        <dbReference type="ChEBI" id="CHEBI:29108"/>
    </cofactor>
    <text evidence="15">Binds 1 Ca(2+) ion per subunit.</text>
</comment>
<dbReference type="GO" id="GO:0004252">
    <property type="term" value="F:serine-type endopeptidase activity"/>
    <property type="evidence" value="ECO:0007669"/>
    <property type="project" value="UniProtKB-UniRule"/>
</dbReference>
<proteinExistence type="predicted"/>
<comment type="subcellular location">
    <subcellularLocation>
        <location evidence="3">Secreted</location>
        <location evidence="3">Extracellular space</location>
    </subcellularLocation>
</comment>
<evidence type="ECO:0000256" key="1">
    <source>
        <dbReference type="ARBA" id="ARBA00001910"/>
    </source>
</evidence>
<dbReference type="Pfam" id="PF00082">
    <property type="entry name" value="Peptidase_S8"/>
    <property type="match status" value="1"/>
</dbReference>
<keyword evidence="6 15" id="KW-0645">Protease</keyword>
<feature type="binding site" evidence="15">
    <location>
        <position position="549"/>
    </location>
    <ligand>
        <name>Ca(2+)</name>
        <dbReference type="ChEBI" id="CHEBI:29108"/>
    </ligand>
</feature>
<dbReference type="AlphaFoldDB" id="S3DB64"/>
<evidence type="ECO:0000256" key="3">
    <source>
        <dbReference type="ARBA" id="ARBA00004239"/>
    </source>
</evidence>
<feature type="signal peptide" evidence="16">
    <location>
        <begin position="1"/>
        <end position="19"/>
    </location>
</feature>
<dbReference type="InterPro" id="IPR050819">
    <property type="entry name" value="Tripeptidyl-peptidase_I"/>
</dbReference>
<keyword evidence="5" id="KW-0964">Secreted</keyword>
<keyword evidence="14" id="KW-0325">Glycoprotein</keyword>
<organism evidence="18 19">
    <name type="scientific">Glarea lozoyensis (strain ATCC 20868 / MF5171)</name>
    <dbReference type="NCBI Taxonomy" id="1116229"/>
    <lineage>
        <taxon>Eukaryota</taxon>
        <taxon>Fungi</taxon>
        <taxon>Dikarya</taxon>
        <taxon>Ascomycota</taxon>
        <taxon>Pezizomycotina</taxon>
        <taxon>Leotiomycetes</taxon>
        <taxon>Helotiales</taxon>
        <taxon>Helotiaceae</taxon>
        <taxon>Glarea</taxon>
    </lineage>
</organism>
<dbReference type="EC" id="3.4.14.10" evidence="4"/>
<dbReference type="CDD" id="cd04056">
    <property type="entry name" value="Peptidases_S53"/>
    <property type="match status" value="1"/>
</dbReference>
<dbReference type="GO" id="GO:0046872">
    <property type="term" value="F:metal ion binding"/>
    <property type="evidence" value="ECO:0007669"/>
    <property type="project" value="UniProtKB-UniRule"/>
</dbReference>
<dbReference type="eggNOG" id="ENOG502QR6D">
    <property type="taxonomic scope" value="Eukaryota"/>
</dbReference>
<evidence type="ECO:0000256" key="15">
    <source>
        <dbReference type="PROSITE-ProRule" id="PRU01032"/>
    </source>
</evidence>
<evidence type="ECO:0000256" key="2">
    <source>
        <dbReference type="ARBA" id="ARBA00002451"/>
    </source>
</evidence>
<comment type="catalytic activity">
    <reaction evidence="1">
        <text>Release of an N-terminal tripeptide from a polypeptide.</text>
        <dbReference type="EC" id="3.4.14.10"/>
    </reaction>
</comment>
<evidence type="ECO:0000256" key="9">
    <source>
        <dbReference type="ARBA" id="ARBA00022801"/>
    </source>
</evidence>
<dbReference type="GO" id="GO:0008240">
    <property type="term" value="F:tripeptidyl-peptidase activity"/>
    <property type="evidence" value="ECO:0007669"/>
    <property type="project" value="UniProtKB-EC"/>
</dbReference>
<evidence type="ECO:0000256" key="14">
    <source>
        <dbReference type="ARBA" id="ARBA00023180"/>
    </source>
</evidence>
<dbReference type="Proteomes" id="UP000016922">
    <property type="component" value="Unassembled WGS sequence"/>
</dbReference>
<dbReference type="SUPFAM" id="SSF54897">
    <property type="entry name" value="Protease propeptides/inhibitors"/>
    <property type="match status" value="1"/>
</dbReference>
<feature type="active site" description="Charge relay system" evidence="15">
    <location>
        <position position="506"/>
    </location>
</feature>
<dbReference type="InterPro" id="IPR000209">
    <property type="entry name" value="Peptidase_S8/S53_dom"/>
</dbReference>
<evidence type="ECO:0000256" key="7">
    <source>
        <dbReference type="ARBA" id="ARBA00022723"/>
    </source>
</evidence>
<dbReference type="CDD" id="cd11377">
    <property type="entry name" value="Pro-peptidase_S53"/>
    <property type="match status" value="1"/>
</dbReference>
<keyword evidence="7 15" id="KW-0479">Metal-binding</keyword>
<evidence type="ECO:0000256" key="12">
    <source>
        <dbReference type="ARBA" id="ARBA00023026"/>
    </source>
</evidence>
<keyword evidence="10 15" id="KW-0720">Serine protease</keyword>
<evidence type="ECO:0000256" key="8">
    <source>
        <dbReference type="ARBA" id="ARBA00022729"/>
    </source>
</evidence>
<dbReference type="PANTHER" id="PTHR14218">
    <property type="entry name" value="PROTEASE S8 TRIPEPTIDYL PEPTIDASE I CLN2"/>
    <property type="match status" value="1"/>
</dbReference>
<dbReference type="PANTHER" id="PTHR14218:SF10">
    <property type="entry name" value="PEPTIDASE S53 DOMAIN-CONTAINING PROTEIN"/>
    <property type="match status" value="1"/>
</dbReference>
<keyword evidence="19" id="KW-1185">Reference proteome</keyword>
<feature type="domain" description="Peptidase S53" evidence="17">
    <location>
        <begin position="222"/>
        <end position="593"/>
    </location>
</feature>
<evidence type="ECO:0000256" key="6">
    <source>
        <dbReference type="ARBA" id="ARBA00022670"/>
    </source>
</evidence>
<evidence type="ECO:0000259" key="17">
    <source>
        <dbReference type="PROSITE" id="PS51695"/>
    </source>
</evidence>
<keyword evidence="8 16" id="KW-0732">Signal</keyword>
<dbReference type="InterPro" id="IPR036852">
    <property type="entry name" value="Peptidase_S8/S53_dom_sf"/>
</dbReference>
<dbReference type="HOGENOM" id="CLU_013783_3_0_1"/>
<feature type="active site" description="Charge relay system" evidence="15">
    <location>
        <position position="302"/>
    </location>
</feature>